<dbReference type="AlphaFoldDB" id="A0A2M8KUS4"/>
<comment type="cofactor">
    <cofactor evidence="1">
        <name>pyridoxal 5'-phosphate</name>
        <dbReference type="ChEBI" id="CHEBI:597326"/>
    </cofactor>
</comment>
<keyword evidence="2" id="KW-0808">Transferase</keyword>
<dbReference type="InterPro" id="IPR015424">
    <property type="entry name" value="PyrdxlP-dep_Trfase"/>
</dbReference>
<organism evidence="4 5">
    <name type="scientific">Candidatus Roizmanbacteria bacterium CG10_big_fil_rev_8_21_14_0_10_45_7</name>
    <dbReference type="NCBI Taxonomy" id="1974854"/>
    <lineage>
        <taxon>Bacteria</taxon>
        <taxon>Candidatus Roizmaniibacteriota</taxon>
    </lineage>
</organism>
<dbReference type="InterPro" id="IPR050087">
    <property type="entry name" value="AON_synthase_class-II"/>
</dbReference>
<evidence type="ECO:0000259" key="3">
    <source>
        <dbReference type="Pfam" id="PF00155"/>
    </source>
</evidence>
<dbReference type="PANTHER" id="PTHR13693">
    <property type="entry name" value="CLASS II AMINOTRANSFERASE/8-AMINO-7-OXONONANOATE SYNTHASE"/>
    <property type="match status" value="1"/>
</dbReference>
<sequence>MSRQSFYDVLTSEVAAIDDLGTSKRHEVVIESFTKDPEPLALINGKKVHIFNSNDYLGLRHHAAVKKGEKDASEQYGAGPGAVRFISGSLAVHRDLEQKLAQFHGRDDAMIFSSAFATNLAVLFCLIKGQRKDTLVASNVLVVSDALNHRSIIDGIRLANLGKEEKTIFKHMDPSDLERVLQEHVGKFARALIVTDGVFSMLGEIQRLKEIRAIIDSYDSKYPEGVLLVVDDAHGIGACGKTGRGTEEVTGAKADVLVGTMGKAFGADGGYVVANQKVIDYLREASATYIYSNSISPGTAGAALASLNIVEGTEGQALLTNLEKNKTLFKTAMTAAGFTFAADSNHPIQPILI</sequence>
<name>A0A2M8KUS4_9BACT</name>
<dbReference type="Gene3D" id="3.40.640.10">
    <property type="entry name" value="Type I PLP-dependent aspartate aminotransferase-like (Major domain)"/>
    <property type="match status" value="1"/>
</dbReference>
<feature type="domain" description="Aminotransferase class I/classII large" evidence="3">
    <location>
        <begin position="49"/>
        <end position="343"/>
    </location>
</feature>
<dbReference type="InterPro" id="IPR004839">
    <property type="entry name" value="Aminotransferase_I/II_large"/>
</dbReference>
<comment type="caution">
    <text evidence="4">The sequence shown here is derived from an EMBL/GenBank/DDBJ whole genome shotgun (WGS) entry which is preliminary data.</text>
</comment>
<protein>
    <submittedName>
        <fullName evidence="4">7-keto-8-aminopelargonate synthetase</fullName>
    </submittedName>
</protein>
<evidence type="ECO:0000256" key="1">
    <source>
        <dbReference type="ARBA" id="ARBA00001933"/>
    </source>
</evidence>
<evidence type="ECO:0000256" key="2">
    <source>
        <dbReference type="ARBA" id="ARBA00022679"/>
    </source>
</evidence>
<evidence type="ECO:0000313" key="5">
    <source>
        <dbReference type="Proteomes" id="UP000231569"/>
    </source>
</evidence>
<proteinExistence type="predicted"/>
<feature type="non-terminal residue" evidence="4">
    <location>
        <position position="353"/>
    </location>
</feature>
<accession>A0A2M8KUS4</accession>
<dbReference type="InterPro" id="IPR015422">
    <property type="entry name" value="PyrdxlP-dep_Trfase_small"/>
</dbReference>
<dbReference type="GO" id="GO:0016740">
    <property type="term" value="F:transferase activity"/>
    <property type="evidence" value="ECO:0007669"/>
    <property type="project" value="UniProtKB-KW"/>
</dbReference>
<reference evidence="5" key="1">
    <citation type="submission" date="2017-09" db="EMBL/GenBank/DDBJ databases">
        <title>Depth-based differentiation of microbial function through sediment-hosted aquifers and enrichment of novel symbionts in the deep terrestrial subsurface.</title>
        <authorList>
            <person name="Probst A.J."/>
            <person name="Ladd B."/>
            <person name="Jarett J.K."/>
            <person name="Geller-Mcgrath D.E."/>
            <person name="Sieber C.M.K."/>
            <person name="Emerson J.B."/>
            <person name="Anantharaman K."/>
            <person name="Thomas B.C."/>
            <person name="Malmstrom R."/>
            <person name="Stieglmeier M."/>
            <person name="Klingl A."/>
            <person name="Woyke T."/>
            <person name="Ryan C.M."/>
            <person name="Banfield J.F."/>
        </authorList>
    </citation>
    <scope>NUCLEOTIDE SEQUENCE [LARGE SCALE GENOMIC DNA]</scope>
</reference>
<dbReference type="Pfam" id="PF00155">
    <property type="entry name" value="Aminotran_1_2"/>
    <property type="match status" value="1"/>
</dbReference>
<dbReference type="SUPFAM" id="SSF53383">
    <property type="entry name" value="PLP-dependent transferases"/>
    <property type="match status" value="1"/>
</dbReference>
<dbReference type="Proteomes" id="UP000231569">
    <property type="component" value="Unassembled WGS sequence"/>
</dbReference>
<dbReference type="GO" id="GO:0030170">
    <property type="term" value="F:pyridoxal phosphate binding"/>
    <property type="evidence" value="ECO:0007669"/>
    <property type="project" value="InterPro"/>
</dbReference>
<dbReference type="Gene3D" id="3.90.1150.10">
    <property type="entry name" value="Aspartate Aminotransferase, domain 1"/>
    <property type="match status" value="1"/>
</dbReference>
<gene>
    <name evidence="4" type="ORF">COU89_02250</name>
</gene>
<dbReference type="EMBL" id="PFEE01000049">
    <property type="protein sequence ID" value="PJE63640.1"/>
    <property type="molecule type" value="Genomic_DNA"/>
</dbReference>
<evidence type="ECO:0000313" key="4">
    <source>
        <dbReference type="EMBL" id="PJE63640.1"/>
    </source>
</evidence>
<dbReference type="InterPro" id="IPR015421">
    <property type="entry name" value="PyrdxlP-dep_Trfase_major"/>
</dbReference>